<evidence type="ECO:0000256" key="2">
    <source>
        <dbReference type="ARBA" id="ARBA00022490"/>
    </source>
</evidence>
<keyword evidence="7" id="KW-1185">Reference proteome</keyword>
<gene>
    <name evidence="6" type="ORF">J2Z53_002221</name>
</gene>
<keyword evidence="3" id="KW-0479">Metal-binding</keyword>
<dbReference type="NCBIfam" id="TIGR03652">
    <property type="entry name" value="FeS_repair_RIC"/>
    <property type="match status" value="1"/>
</dbReference>
<protein>
    <submittedName>
        <fullName evidence="6">Regulator of cell morphogenesis and NO signaling</fullName>
    </submittedName>
</protein>
<evidence type="ECO:0000313" key="7">
    <source>
        <dbReference type="Proteomes" id="UP000783390"/>
    </source>
</evidence>
<evidence type="ECO:0000256" key="4">
    <source>
        <dbReference type="ARBA" id="ARBA00023004"/>
    </source>
</evidence>
<dbReference type="Pfam" id="PF04405">
    <property type="entry name" value="ScdA_N"/>
    <property type="match status" value="1"/>
</dbReference>
<feature type="domain" description="Hemerythrin-like" evidence="5">
    <location>
        <begin position="85"/>
        <end position="230"/>
    </location>
</feature>
<organism evidence="6 7">
    <name type="scientific">Clostridium moniliforme</name>
    <dbReference type="NCBI Taxonomy" id="39489"/>
    <lineage>
        <taxon>Bacteria</taxon>
        <taxon>Bacillati</taxon>
        <taxon>Bacillota</taxon>
        <taxon>Clostridia</taxon>
        <taxon>Eubacteriales</taxon>
        <taxon>Clostridiaceae</taxon>
        <taxon>Clostridium</taxon>
    </lineage>
</organism>
<evidence type="ECO:0000259" key="5">
    <source>
        <dbReference type="Pfam" id="PF01814"/>
    </source>
</evidence>
<dbReference type="Proteomes" id="UP000783390">
    <property type="component" value="Unassembled WGS sequence"/>
</dbReference>
<dbReference type="Gene3D" id="1.20.120.520">
    <property type="entry name" value="nmb1532 protein domain like"/>
    <property type="match status" value="1"/>
</dbReference>
<dbReference type="InterPro" id="IPR019903">
    <property type="entry name" value="RIC_family"/>
</dbReference>
<reference evidence="6 7" key="1">
    <citation type="submission" date="2021-03" db="EMBL/GenBank/DDBJ databases">
        <title>Genomic Encyclopedia of Type Strains, Phase IV (KMG-IV): sequencing the most valuable type-strain genomes for metagenomic binning, comparative biology and taxonomic classification.</title>
        <authorList>
            <person name="Goeker M."/>
        </authorList>
    </citation>
    <scope>NUCLEOTIDE SEQUENCE [LARGE SCALE GENOMIC DNA]</scope>
    <source>
        <strain evidence="6 7">DSM 3984</strain>
    </source>
</reference>
<dbReference type="PANTHER" id="PTHR36438">
    <property type="entry name" value="IRON-SULFUR CLUSTER REPAIR PROTEIN YTFE"/>
    <property type="match status" value="1"/>
</dbReference>
<evidence type="ECO:0000256" key="1">
    <source>
        <dbReference type="ARBA" id="ARBA00004496"/>
    </source>
</evidence>
<dbReference type="Pfam" id="PF01814">
    <property type="entry name" value="Hemerythrin"/>
    <property type="match status" value="1"/>
</dbReference>
<evidence type="ECO:0000256" key="3">
    <source>
        <dbReference type="ARBA" id="ARBA00022723"/>
    </source>
</evidence>
<keyword evidence="2" id="KW-0963">Cytoplasm</keyword>
<evidence type="ECO:0000313" key="6">
    <source>
        <dbReference type="EMBL" id="MBP1890616.1"/>
    </source>
</evidence>
<proteinExistence type="predicted"/>
<dbReference type="InterPro" id="IPR012312">
    <property type="entry name" value="Hemerythrin-like"/>
</dbReference>
<accession>A0ABS4F2Y7</accession>
<dbReference type="InterPro" id="IPR038062">
    <property type="entry name" value="ScdA-like_N_sf"/>
</dbReference>
<keyword evidence="4" id="KW-0408">Iron</keyword>
<comment type="caution">
    <text evidence="6">The sequence shown here is derived from an EMBL/GenBank/DDBJ whole genome shotgun (WGS) entry which is preliminary data.</text>
</comment>
<dbReference type="EMBL" id="JAGGJZ010000008">
    <property type="protein sequence ID" value="MBP1890616.1"/>
    <property type="molecule type" value="Genomic_DNA"/>
</dbReference>
<dbReference type="SUPFAM" id="SSF140683">
    <property type="entry name" value="SP0561-like"/>
    <property type="match status" value="1"/>
</dbReference>
<dbReference type="RefSeq" id="WP_209797530.1">
    <property type="nucleotide sequence ID" value="NZ_JAGGJZ010000008.1"/>
</dbReference>
<sequence length="231" mass="27030">MNKLNINQSLGDIVAVYPGAARIFNKEGIDYCCHGNRTLESALVEKDINFKEFLDYINKSYDKFLNSKEAYIDWRLEDPNKLIENIVDTHHAFTYRELNEIDQLLVKVLKVHYSHSGEELKTVHRLFGALKTELEEHLIKEEEELFPMIREYLINKSPKLRDEIMQFIGVIENEHTGAGHILQDLYRETNGYKTPEGACTTFNLVYKKLDALEKDLFIHIHKENSILFKIL</sequence>
<name>A0ABS4F2Y7_9CLOT</name>
<comment type="subcellular location">
    <subcellularLocation>
        <location evidence="1">Cytoplasm</location>
    </subcellularLocation>
</comment>
<dbReference type="PANTHER" id="PTHR36438:SF1">
    <property type="entry name" value="IRON-SULFUR CLUSTER REPAIR PROTEIN YTFE"/>
    <property type="match status" value="1"/>
</dbReference>